<evidence type="ECO:0000313" key="1">
    <source>
        <dbReference type="EMBL" id="KAH9426611.1"/>
    </source>
</evidence>
<evidence type="ECO:0000313" key="2">
    <source>
        <dbReference type="Proteomes" id="UP000887458"/>
    </source>
</evidence>
<proteinExistence type="predicted"/>
<comment type="caution">
    <text evidence="1">The sequence shown here is derived from an EMBL/GenBank/DDBJ whole genome shotgun (WGS) entry which is preliminary data.</text>
</comment>
<sequence length="64" mass="7649">MFSFFLMLMRRILPKPFEPPTLFDPQFDPCNDPNDIPGVDQNKRLVKLKTTTQSTKQWMFNEEK</sequence>
<keyword evidence="2" id="KW-1185">Reference proteome</keyword>
<dbReference type="EMBL" id="NJHN03000008">
    <property type="protein sequence ID" value="KAH9426611.1"/>
    <property type="molecule type" value="Genomic_DNA"/>
</dbReference>
<name>A0ABQ8JWD7_DERPT</name>
<dbReference type="Proteomes" id="UP000887458">
    <property type="component" value="Unassembled WGS sequence"/>
</dbReference>
<reference evidence="1 2" key="2">
    <citation type="journal article" date="2022" name="Mol. Biol. Evol.">
        <title>Comparative Genomics Reveals Insights into the Divergent Evolution of Astigmatic Mites and Household Pest Adaptations.</title>
        <authorList>
            <person name="Xiong Q."/>
            <person name="Wan A.T."/>
            <person name="Liu X."/>
            <person name="Fung C.S."/>
            <person name="Xiao X."/>
            <person name="Malainual N."/>
            <person name="Hou J."/>
            <person name="Wang L."/>
            <person name="Wang M."/>
            <person name="Yang K.Y."/>
            <person name="Cui Y."/>
            <person name="Leung E.L."/>
            <person name="Nong W."/>
            <person name="Shin S.K."/>
            <person name="Au S.W."/>
            <person name="Jeong K.Y."/>
            <person name="Chew F.T."/>
            <person name="Hui J.H."/>
            <person name="Leung T.F."/>
            <person name="Tungtrongchitr A."/>
            <person name="Zhong N."/>
            <person name="Liu Z."/>
            <person name="Tsui S.K."/>
        </authorList>
    </citation>
    <scope>NUCLEOTIDE SEQUENCE [LARGE SCALE GENOMIC DNA]</scope>
    <source>
        <strain evidence="1">Derp</strain>
    </source>
</reference>
<accession>A0ABQ8JWD7</accession>
<organism evidence="1 2">
    <name type="scientific">Dermatophagoides pteronyssinus</name>
    <name type="common">European house dust mite</name>
    <dbReference type="NCBI Taxonomy" id="6956"/>
    <lineage>
        <taxon>Eukaryota</taxon>
        <taxon>Metazoa</taxon>
        <taxon>Ecdysozoa</taxon>
        <taxon>Arthropoda</taxon>
        <taxon>Chelicerata</taxon>
        <taxon>Arachnida</taxon>
        <taxon>Acari</taxon>
        <taxon>Acariformes</taxon>
        <taxon>Sarcoptiformes</taxon>
        <taxon>Astigmata</taxon>
        <taxon>Psoroptidia</taxon>
        <taxon>Analgoidea</taxon>
        <taxon>Pyroglyphidae</taxon>
        <taxon>Dermatophagoidinae</taxon>
        <taxon>Dermatophagoides</taxon>
    </lineage>
</organism>
<gene>
    <name evidence="1" type="ORF">DERP_002710</name>
</gene>
<protein>
    <submittedName>
        <fullName evidence="1">Uncharacterized protein</fullName>
    </submittedName>
</protein>
<reference evidence="1 2" key="1">
    <citation type="journal article" date="2018" name="J. Allergy Clin. Immunol.">
        <title>High-quality assembly of Dermatophagoides pteronyssinus genome and transcriptome reveals a wide range of novel allergens.</title>
        <authorList>
            <person name="Liu X.Y."/>
            <person name="Yang K.Y."/>
            <person name="Wang M.Q."/>
            <person name="Kwok J.S."/>
            <person name="Zeng X."/>
            <person name="Yang Z."/>
            <person name="Xiao X.J."/>
            <person name="Lau C.P."/>
            <person name="Li Y."/>
            <person name="Huang Z.M."/>
            <person name="Ba J.G."/>
            <person name="Yim A.K."/>
            <person name="Ouyang C.Y."/>
            <person name="Ngai S.M."/>
            <person name="Chan T.F."/>
            <person name="Leung E.L."/>
            <person name="Liu L."/>
            <person name="Liu Z.G."/>
            <person name="Tsui S.K."/>
        </authorList>
    </citation>
    <scope>NUCLEOTIDE SEQUENCE [LARGE SCALE GENOMIC DNA]</scope>
    <source>
        <strain evidence="1">Derp</strain>
    </source>
</reference>